<dbReference type="AlphaFoldDB" id="A0A1C9W4R1"/>
<keyword evidence="3 5" id="KW-0238">DNA-binding</keyword>
<dbReference type="GO" id="GO:0003677">
    <property type="term" value="F:DNA binding"/>
    <property type="evidence" value="ECO:0007669"/>
    <property type="project" value="UniProtKB-UniRule"/>
</dbReference>
<dbReference type="InterPro" id="IPR010998">
    <property type="entry name" value="Integrase_recombinase_N"/>
</dbReference>
<dbReference type="Gene3D" id="1.10.443.10">
    <property type="entry name" value="Intergrase catalytic core"/>
    <property type="match status" value="1"/>
</dbReference>
<dbReference type="EMBL" id="CP014143">
    <property type="protein sequence ID" value="AOS96138.1"/>
    <property type="molecule type" value="Genomic_DNA"/>
</dbReference>
<dbReference type="GO" id="GO:0015074">
    <property type="term" value="P:DNA integration"/>
    <property type="evidence" value="ECO:0007669"/>
    <property type="project" value="UniProtKB-KW"/>
</dbReference>
<protein>
    <submittedName>
        <fullName evidence="8">Prophage CP4-57 integrase</fullName>
    </submittedName>
</protein>
<dbReference type="InterPro" id="IPR038488">
    <property type="entry name" value="Integrase_DNA-bd_sf"/>
</dbReference>
<evidence type="ECO:0000256" key="4">
    <source>
        <dbReference type="ARBA" id="ARBA00023172"/>
    </source>
</evidence>
<dbReference type="Pfam" id="PF13356">
    <property type="entry name" value="Arm-DNA-bind_3"/>
    <property type="match status" value="1"/>
</dbReference>
<dbReference type="Proteomes" id="UP000095672">
    <property type="component" value="Chromosome"/>
</dbReference>
<dbReference type="RefSeq" id="WP_069946310.1">
    <property type="nucleotide sequence ID" value="NZ_CP014143.1"/>
</dbReference>
<organism evidence="8 9">
    <name type="scientific">Microbulbifer aggregans</name>
    <dbReference type="NCBI Taxonomy" id="1769779"/>
    <lineage>
        <taxon>Bacteria</taxon>
        <taxon>Pseudomonadati</taxon>
        <taxon>Pseudomonadota</taxon>
        <taxon>Gammaproteobacteria</taxon>
        <taxon>Cellvibrionales</taxon>
        <taxon>Microbulbiferaceae</taxon>
        <taxon>Microbulbifer</taxon>
    </lineage>
</organism>
<dbReference type="SUPFAM" id="SSF56349">
    <property type="entry name" value="DNA breaking-rejoining enzymes"/>
    <property type="match status" value="1"/>
</dbReference>
<reference evidence="9" key="1">
    <citation type="submission" date="2016-01" db="EMBL/GenBank/DDBJ databases">
        <title>Complete genome sequence of Microbulbifer sp. CCB-MM1, a halophile isolated from Matang Mangrove Forest, Perak.</title>
        <authorList>
            <person name="Moh T.H."/>
            <person name="Dinesh B."/>
            <person name="Lau N.-S."/>
            <person name="Go F."/>
            <person name="Alexander Chong S.-C."/>
        </authorList>
    </citation>
    <scope>NUCLEOTIDE SEQUENCE [LARGE SCALE GENOMIC DNA]</scope>
    <source>
        <strain evidence="9">CCB-MM1</strain>
    </source>
</reference>
<dbReference type="InterPro" id="IPR011010">
    <property type="entry name" value="DNA_brk_join_enz"/>
</dbReference>
<evidence type="ECO:0000259" key="7">
    <source>
        <dbReference type="PROSITE" id="PS51900"/>
    </source>
</evidence>
<evidence type="ECO:0000256" key="2">
    <source>
        <dbReference type="ARBA" id="ARBA00022908"/>
    </source>
</evidence>
<feature type="domain" description="Core-binding (CB)" evidence="7">
    <location>
        <begin position="98"/>
        <end position="179"/>
    </location>
</feature>
<feature type="domain" description="Tyr recombinase" evidence="6">
    <location>
        <begin position="203"/>
        <end position="397"/>
    </location>
</feature>
<comment type="similarity">
    <text evidence="1">Belongs to the 'phage' integrase family.</text>
</comment>
<dbReference type="InterPro" id="IPR025166">
    <property type="entry name" value="Integrase_DNA_bind_dom"/>
</dbReference>
<name>A0A1C9W4R1_9GAMM</name>
<keyword evidence="4" id="KW-0233">DNA recombination</keyword>
<dbReference type="InterPro" id="IPR002104">
    <property type="entry name" value="Integrase_catalytic"/>
</dbReference>
<dbReference type="PROSITE" id="PS51900">
    <property type="entry name" value="CB"/>
    <property type="match status" value="1"/>
</dbReference>
<dbReference type="InterPro" id="IPR013762">
    <property type="entry name" value="Integrase-like_cat_sf"/>
</dbReference>
<dbReference type="Gene3D" id="1.10.150.130">
    <property type="match status" value="1"/>
</dbReference>
<proteinExistence type="inferred from homology"/>
<evidence type="ECO:0000313" key="9">
    <source>
        <dbReference type="Proteomes" id="UP000095672"/>
    </source>
</evidence>
<dbReference type="Pfam" id="PF22022">
    <property type="entry name" value="Phage_int_M"/>
    <property type="match status" value="1"/>
</dbReference>
<keyword evidence="9" id="KW-1185">Reference proteome</keyword>
<keyword evidence="2" id="KW-0229">DNA integration</keyword>
<evidence type="ECO:0000256" key="1">
    <source>
        <dbReference type="ARBA" id="ARBA00008857"/>
    </source>
</evidence>
<dbReference type="OrthoDB" id="9795573at2"/>
<dbReference type="PANTHER" id="PTHR30629:SF2">
    <property type="entry name" value="PROPHAGE INTEGRASE INTS-RELATED"/>
    <property type="match status" value="1"/>
</dbReference>
<evidence type="ECO:0000313" key="8">
    <source>
        <dbReference type="EMBL" id="AOS96138.1"/>
    </source>
</evidence>
<dbReference type="InterPro" id="IPR053876">
    <property type="entry name" value="Phage_int_M"/>
</dbReference>
<dbReference type="PANTHER" id="PTHR30629">
    <property type="entry name" value="PROPHAGE INTEGRASE"/>
    <property type="match status" value="1"/>
</dbReference>
<accession>A0A1C9W4R1</accession>
<gene>
    <name evidence="8" type="primary">intA_1</name>
    <name evidence="8" type="ORF">AUP74_00669</name>
</gene>
<dbReference type="CDD" id="cd00801">
    <property type="entry name" value="INT_P4_C"/>
    <property type="match status" value="1"/>
</dbReference>
<dbReference type="InterPro" id="IPR044068">
    <property type="entry name" value="CB"/>
</dbReference>
<dbReference type="Pfam" id="PF00589">
    <property type="entry name" value="Phage_integrase"/>
    <property type="match status" value="1"/>
</dbReference>
<dbReference type="InterPro" id="IPR050808">
    <property type="entry name" value="Phage_Integrase"/>
</dbReference>
<evidence type="ECO:0000256" key="3">
    <source>
        <dbReference type="ARBA" id="ARBA00023125"/>
    </source>
</evidence>
<sequence length="412" mass="48161">MYMTDPKLKSLKPEHKKYRRSDGQGLLIEVLPSGTKRWLFRYVWQGQRCDIGLGIYPAVSLKKARAVREHYRELLADGIDPRIWREQQKREKSQIQNNRFEQVARAWYKLREPTWAPSTRKKRLALLDNDLIPRLRSRPVTEIQTYELAQILQEIAARGALETAHNARQVLNQILRFAVQAGLARHNPAAVLQGVVPPKQTEHHAAITDPAEFGRLLVKIDRYQGSIVIRTMLQIAPLVFQRPGELAKMRWENINWEESLWIIPWQDKKEGKINKMDHLVPLSRQAIDLLRTIHPYTGHLPYVFRGQRDHQNHANPESLNRALEKIGYKDRIKSRNSHTKSPEHSAHGFRASARTLLDEILHERVELIEAQLAHRVRDSLGRAYNRTTFLPERRALMQRWADYLDHLKSSTR</sequence>
<dbReference type="Gene3D" id="3.30.160.390">
    <property type="entry name" value="Integrase, DNA-binding domain"/>
    <property type="match status" value="1"/>
</dbReference>
<dbReference type="PROSITE" id="PS51898">
    <property type="entry name" value="TYR_RECOMBINASE"/>
    <property type="match status" value="1"/>
</dbReference>
<dbReference type="KEGG" id="micc:AUP74_00669"/>
<evidence type="ECO:0000256" key="5">
    <source>
        <dbReference type="PROSITE-ProRule" id="PRU01248"/>
    </source>
</evidence>
<evidence type="ECO:0000259" key="6">
    <source>
        <dbReference type="PROSITE" id="PS51898"/>
    </source>
</evidence>
<dbReference type="GO" id="GO:0006310">
    <property type="term" value="P:DNA recombination"/>
    <property type="evidence" value="ECO:0007669"/>
    <property type="project" value="UniProtKB-KW"/>
</dbReference>